<dbReference type="EMBL" id="LR134523">
    <property type="protein sequence ID" value="VEJ35537.1"/>
    <property type="molecule type" value="Genomic_DNA"/>
</dbReference>
<evidence type="ECO:0000313" key="8">
    <source>
        <dbReference type="EMBL" id="VEJ35537.1"/>
    </source>
</evidence>
<evidence type="ECO:0000256" key="3">
    <source>
        <dbReference type="ARBA" id="ARBA00022722"/>
    </source>
</evidence>
<dbReference type="PIRSF" id="PIRSF006488">
    <property type="entry name" value="Exonuc_VII_S"/>
    <property type="match status" value="1"/>
</dbReference>
<evidence type="ECO:0000256" key="1">
    <source>
        <dbReference type="ARBA" id="ARBA00009998"/>
    </source>
</evidence>
<keyword evidence="5 6" id="KW-0269">Exonuclease</keyword>
<keyword evidence="3 6" id="KW-0540">Nuclease</keyword>
<evidence type="ECO:0000256" key="6">
    <source>
        <dbReference type="HAMAP-Rule" id="MF_00337"/>
    </source>
</evidence>
<feature type="coiled-coil region" evidence="7">
    <location>
        <begin position="31"/>
        <end position="58"/>
    </location>
</feature>
<evidence type="ECO:0000256" key="4">
    <source>
        <dbReference type="ARBA" id="ARBA00022801"/>
    </source>
</evidence>
<dbReference type="InterPro" id="IPR037004">
    <property type="entry name" value="Exonuc_VII_ssu_sf"/>
</dbReference>
<dbReference type="GO" id="GO:0006308">
    <property type="term" value="P:DNA catabolic process"/>
    <property type="evidence" value="ECO:0007669"/>
    <property type="project" value="UniProtKB-UniRule"/>
</dbReference>
<comment type="function">
    <text evidence="6">Bidirectionally degrades single-stranded DNA into large acid-insoluble oligonucleotides, which are then degraded further into small acid-soluble oligonucleotides.</text>
</comment>
<dbReference type="EC" id="3.1.11.6" evidence="6"/>
<dbReference type="KEGG" id="piv:NCTC13079_00739"/>
<dbReference type="AlphaFoldDB" id="A0A3S5C2F1"/>
<dbReference type="Pfam" id="PF02609">
    <property type="entry name" value="Exonuc_VII_S"/>
    <property type="match status" value="1"/>
</dbReference>
<dbReference type="GO" id="GO:0008855">
    <property type="term" value="F:exodeoxyribonuclease VII activity"/>
    <property type="evidence" value="ECO:0007669"/>
    <property type="project" value="UniProtKB-UniRule"/>
</dbReference>
<reference evidence="8 9" key="1">
    <citation type="submission" date="2018-12" db="EMBL/GenBank/DDBJ databases">
        <authorList>
            <consortium name="Pathogen Informatics"/>
        </authorList>
    </citation>
    <scope>NUCLEOTIDE SEQUENCE [LARGE SCALE GENOMIC DNA]</scope>
    <source>
        <strain evidence="8 9">NCTC13079</strain>
    </source>
</reference>
<keyword evidence="9" id="KW-1185">Reference proteome</keyword>
<protein>
    <recommendedName>
        <fullName evidence="6">Exodeoxyribonuclease 7 small subunit</fullName>
        <ecNumber evidence="6">3.1.11.6</ecNumber>
    </recommendedName>
    <alternativeName>
        <fullName evidence="6">Exodeoxyribonuclease VII small subunit</fullName>
        <shortName evidence="6">Exonuclease VII small subunit</shortName>
    </alternativeName>
</protein>
<dbReference type="Proteomes" id="UP000269544">
    <property type="component" value="Chromosome"/>
</dbReference>
<dbReference type="Gene3D" id="1.10.287.1040">
    <property type="entry name" value="Exonuclease VII, small subunit"/>
    <property type="match status" value="1"/>
</dbReference>
<organism evidence="8 9">
    <name type="scientific">Aedoeadaptatus ivorii</name>
    <dbReference type="NCBI Taxonomy" id="54006"/>
    <lineage>
        <taxon>Bacteria</taxon>
        <taxon>Bacillati</taxon>
        <taxon>Bacillota</taxon>
        <taxon>Tissierellia</taxon>
        <taxon>Tissierellales</taxon>
        <taxon>Peptoniphilaceae</taxon>
        <taxon>Aedoeadaptatus</taxon>
    </lineage>
</organism>
<gene>
    <name evidence="6" type="primary">xseB</name>
    <name evidence="8" type="ORF">NCTC13079_00739</name>
</gene>
<evidence type="ECO:0000256" key="5">
    <source>
        <dbReference type="ARBA" id="ARBA00022839"/>
    </source>
</evidence>
<evidence type="ECO:0000313" key="9">
    <source>
        <dbReference type="Proteomes" id="UP000269544"/>
    </source>
</evidence>
<comment type="subcellular location">
    <subcellularLocation>
        <location evidence="6">Cytoplasm</location>
    </subcellularLocation>
</comment>
<dbReference type="RefSeq" id="WP_197721113.1">
    <property type="nucleotide sequence ID" value="NZ_JAUSWF010000001.1"/>
</dbReference>
<comment type="catalytic activity">
    <reaction evidence="6">
        <text>Exonucleolytic cleavage in either 5'- to 3'- or 3'- to 5'-direction to yield nucleoside 5'-phosphates.</text>
        <dbReference type="EC" id="3.1.11.6"/>
    </reaction>
</comment>
<dbReference type="InterPro" id="IPR003761">
    <property type="entry name" value="Exonuc_VII_S"/>
</dbReference>
<dbReference type="GO" id="GO:0009318">
    <property type="term" value="C:exodeoxyribonuclease VII complex"/>
    <property type="evidence" value="ECO:0007669"/>
    <property type="project" value="UniProtKB-UniRule"/>
</dbReference>
<dbReference type="HAMAP" id="MF_00337">
    <property type="entry name" value="Exonuc_7_S"/>
    <property type="match status" value="1"/>
</dbReference>
<sequence length="68" mass="7923">MNYKEKSDRLATIVETMENEDLSLEEMVQLYEEGIALYRALDEELSKLEQKVRILTEDGLEEKGEALE</sequence>
<dbReference type="GO" id="GO:0005829">
    <property type="term" value="C:cytosol"/>
    <property type="evidence" value="ECO:0007669"/>
    <property type="project" value="TreeGrafter"/>
</dbReference>
<evidence type="ECO:0000256" key="7">
    <source>
        <dbReference type="SAM" id="Coils"/>
    </source>
</evidence>
<comment type="subunit">
    <text evidence="6">Heterooligomer composed of large and small subunits.</text>
</comment>
<comment type="similarity">
    <text evidence="1 6">Belongs to the XseB family.</text>
</comment>
<keyword evidence="4 6" id="KW-0378">Hydrolase</keyword>
<name>A0A3S5C2F1_9FIRM</name>
<dbReference type="NCBIfam" id="TIGR01280">
    <property type="entry name" value="xseB"/>
    <property type="match status" value="1"/>
</dbReference>
<dbReference type="PANTHER" id="PTHR34137">
    <property type="entry name" value="EXODEOXYRIBONUCLEASE 7 SMALL SUBUNIT"/>
    <property type="match status" value="1"/>
</dbReference>
<proteinExistence type="inferred from homology"/>
<keyword evidence="7" id="KW-0175">Coiled coil</keyword>
<dbReference type="SUPFAM" id="SSF116842">
    <property type="entry name" value="XseB-like"/>
    <property type="match status" value="1"/>
</dbReference>
<dbReference type="PANTHER" id="PTHR34137:SF1">
    <property type="entry name" value="EXODEOXYRIBONUCLEASE 7 SMALL SUBUNIT"/>
    <property type="match status" value="1"/>
</dbReference>
<evidence type="ECO:0000256" key="2">
    <source>
        <dbReference type="ARBA" id="ARBA00022490"/>
    </source>
</evidence>
<keyword evidence="2 6" id="KW-0963">Cytoplasm</keyword>
<accession>A0A3S5C2F1</accession>